<dbReference type="OrthoDB" id="10346736at2759"/>
<evidence type="ECO:0000313" key="1">
    <source>
        <dbReference type="EMBL" id="KIW55838.1"/>
    </source>
</evidence>
<dbReference type="RefSeq" id="XP_013316423.1">
    <property type="nucleotide sequence ID" value="XM_013460969.1"/>
</dbReference>
<dbReference type="EMBL" id="KN847319">
    <property type="protein sequence ID" value="KIW55838.1"/>
    <property type="molecule type" value="Genomic_DNA"/>
</dbReference>
<dbReference type="Proteomes" id="UP000054342">
    <property type="component" value="Unassembled WGS sequence"/>
</dbReference>
<dbReference type="SUPFAM" id="SSF48403">
    <property type="entry name" value="Ankyrin repeat"/>
    <property type="match status" value="1"/>
</dbReference>
<dbReference type="GeneID" id="25326464"/>
<keyword evidence="2" id="KW-1185">Reference proteome</keyword>
<evidence type="ECO:0000313" key="2">
    <source>
        <dbReference type="Proteomes" id="UP000054342"/>
    </source>
</evidence>
<sequence>MQSCAVGDVTLLEEFSKTESLFSHRIDDASGRIPTYIHFAIRCGNIDSLRFLFDHGVLEFQRRQSVWMATEQAMSFNQIDCFRELYQRCEESRSARFFEYLAKAENAEEMMAELICTSKDRDLIFEPLGEPDNPIPSVAQRALRNAIQRLRAGNVQFLLDAGVCVSGWRLLEDSFEIQWPYYNLNRDAFQRNQVVLDTFGLPKLRIIV</sequence>
<dbReference type="Gene3D" id="1.25.40.20">
    <property type="entry name" value="Ankyrin repeat-containing domain"/>
    <property type="match status" value="1"/>
</dbReference>
<dbReference type="EMBL" id="KN847319">
    <property type="protein sequence ID" value="KIW55839.1"/>
    <property type="molecule type" value="Genomic_DNA"/>
</dbReference>
<gene>
    <name evidence="1" type="ORF">PV05_04556</name>
</gene>
<reference evidence="1 2" key="1">
    <citation type="submission" date="2015-01" db="EMBL/GenBank/DDBJ databases">
        <title>The Genome Sequence of Exophiala xenobiotica CBS118157.</title>
        <authorList>
            <consortium name="The Broad Institute Genomics Platform"/>
            <person name="Cuomo C."/>
            <person name="de Hoog S."/>
            <person name="Gorbushina A."/>
            <person name="Stielow B."/>
            <person name="Teixiera M."/>
            <person name="Abouelleil A."/>
            <person name="Chapman S.B."/>
            <person name="Priest M."/>
            <person name="Young S.K."/>
            <person name="Wortman J."/>
            <person name="Nusbaum C."/>
            <person name="Birren B."/>
        </authorList>
    </citation>
    <scope>NUCLEOTIDE SEQUENCE [LARGE SCALE GENOMIC DNA]</scope>
    <source>
        <strain evidence="1 2">CBS 118157</strain>
    </source>
</reference>
<organism evidence="1 2">
    <name type="scientific">Exophiala xenobiotica</name>
    <dbReference type="NCBI Taxonomy" id="348802"/>
    <lineage>
        <taxon>Eukaryota</taxon>
        <taxon>Fungi</taxon>
        <taxon>Dikarya</taxon>
        <taxon>Ascomycota</taxon>
        <taxon>Pezizomycotina</taxon>
        <taxon>Eurotiomycetes</taxon>
        <taxon>Chaetothyriomycetidae</taxon>
        <taxon>Chaetothyriales</taxon>
        <taxon>Herpotrichiellaceae</taxon>
        <taxon>Exophiala</taxon>
    </lineage>
</organism>
<name>A0A0D2EK64_9EURO</name>
<dbReference type="AlphaFoldDB" id="A0A0D2EK64"/>
<protein>
    <submittedName>
        <fullName evidence="1">Uncharacterized protein</fullName>
    </submittedName>
</protein>
<accession>A0A0D2EK64</accession>
<dbReference type="InterPro" id="IPR036770">
    <property type="entry name" value="Ankyrin_rpt-contain_sf"/>
</dbReference>
<dbReference type="HOGENOM" id="CLU_1320909_0_0_1"/>
<proteinExistence type="predicted"/>
<dbReference type="RefSeq" id="XP_013316422.1">
    <property type="nucleotide sequence ID" value="XM_013460968.1"/>
</dbReference>